<feature type="coiled-coil region" evidence="1">
    <location>
        <begin position="421"/>
        <end position="465"/>
    </location>
</feature>
<dbReference type="RefSeq" id="XP_048318795.2">
    <property type="nucleotide sequence ID" value="XM_048462838.2"/>
</dbReference>
<dbReference type="PANTHER" id="PTHR43939">
    <property type="entry name" value="COILED-COIL DOMAIN-CONTAINING PROTEIN 158"/>
    <property type="match status" value="1"/>
</dbReference>
<evidence type="ECO:0000313" key="3">
    <source>
        <dbReference type="Proteomes" id="UP001652623"/>
    </source>
</evidence>
<protein>
    <submittedName>
        <fullName evidence="4">Trans-Golgi network-localized SYP41-interacting protein 1 isoform X1</fullName>
    </submittedName>
</protein>
<feature type="coiled-coil region" evidence="1">
    <location>
        <begin position="1389"/>
        <end position="1555"/>
    </location>
</feature>
<feature type="coiled-coil region" evidence="1">
    <location>
        <begin position="701"/>
        <end position="791"/>
    </location>
</feature>
<organism evidence="3 4">
    <name type="scientific">Ziziphus jujuba</name>
    <name type="common">Chinese jujube</name>
    <name type="synonym">Ziziphus sativa</name>
    <dbReference type="NCBI Taxonomy" id="326968"/>
    <lineage>
        <taxon>Eukaryota</taxon>
        <taxon>Viridiplantae</taxon>
        <taxon>Streptophyta</taxon>
        <taxon>Embryophyta</taxon>
        <taxon>Tracheophyta</taxon>
        <taxon>Spermatophyta</taxon>
        <taxon>Magnoliopsida</taxon>
        <taxon>eudicotyledons</taxon>
        <taxon>Gunneridae</taxon>
        <taxon>Pentapetalae</taxon>
        <taxon>rosids</taxon>
        <taxon>fabids</taxon>
        <taxon>Rosales</taxon>
        <taxon>Rhamnaceae</taxon>
        <taxon>Paliureae</taxon>
        <taxon>Ziziphus</taxon>
    </lineage>
</organism>
<accession>A0ABM3I1N7</accession>
<dbReference type="Proteomes" id="UP001652623">
    <property type="component" value="Chromosome 12"/>
</dbReference>
<feature type="compositionally biased region" description="Basic and acidic residues" evidence="2">
    <location>
        <begin position="1"/>
        <end position="31"/>
    </location>
</feature>
<dbReference type="SUPFAM" id="SSF57997">
    <property type="entry name" value="Tropomyosin"/>
    <property type="match status" value="2"/>
</dbReference>
<feature type="compositionally biased region" description="Basic and acidic residues" evidence="2">
    <location>
        <begin position="73"/>
        <end position="84"/>
    </location>
</feature>
<feature type="coiled-coil region" evidence="1">
    <location>
        <begin position="143"/>
        <end position="177"/>
    </location>
</feature>
<reference evidence="4" key="1">
    <citation type="submission" date="2025-08" db="UniProtKB">
        <authorList>
            <consortium name="RefSeq"/>
        </authorList>
    </citation>
    <scope>IDENTIFICATION</scope>
    <source>
        <tissue evidence="4">Seedling</tissue>
    </source>
</reference>
<dbReference type="GeneID" id="107428501"/>
<keyword evidence="3" id="KW-1185">Reference proteome</keyword>
<gene>
    <name evidence="4" type="primary">LOC107428501</name>
</gene>
<dbReference type="PANTHER" id="PTHR43939:SF68">
    <property type="entry name" value="CENTROSOMAL PROTEIN OF 290 KDA-LIKE"/>
    <property type="match status" value="1"/>
</dbReference>
<evidence type="ECO:0000256" key="2">
    <source>
        <dbReference type="SAM" id="MobiDB-lite"/>
    </source>
</evidence>
<evidence type="ECO:0000256" key="1">
    <source>
        <dbReference type="SAM" id="Coils"/>
    </source>
</evidence>
<evidence type="ECO:0000313" key="4">
    <source>
        <dbReference type="RefSeq" id="XP_048318795.2"/>
    </source>
</evidence>
<keyword evidence="1" id="KW-0175">Coiled coil</keyword>
<name>A0ABM3I1N7_ZIZJJ</name>
<feature type="coiled-coil region" evidence="1">
    <location>
        <begin position="1605"/>
        <end position="1670"/>
    </location>
</feature>
<feature type="coiled-coil region" evidence="1">
    <location>
        <begin position="862"/>
        <end position="1092"/>
    </location>
</feature>
<proteinExistence type="predicted"/>
<feature type="coiled-coil region" evidence="1">
    <location>
        <begin position="1267"/>
        <end position="1294"/>
    </location>
</feature>
<feature type="coiled-coil region" evidence="1">
    <location>
        <begin position="340"/>
        <end position="395"/>
    </location>
</feature>
<feature type="region of interest" description="Disordered" evidence="2">
    <location>
        <begin position="1"/>
        <end position="84"/>
    </location>
</feature>
<sequence>MSENRDTVRGFGAVEDREQPPSPSDSDHVDSPDDPNGFVHVKTPSFTNENDVGGSLYQQEDRFGDDNGGEVPSGRDPDEGKVTEDAAKEDMFVDCPDELVGNAEGKGPVEMEENSEEKLDFRRENVEQLGFPAFDELERIRAMPEKTEEREAFAREVDNLRNQLKALTHQLPELVSEDKTSELVTHASLSVLMNECSRVINSVYEERLQTEATIRELQSVLVMKDQEIEDLNMKVSEFSALNKSIEVSSEVQREKAMYLEMVTNRVLASLAGVIGQQGLLDDSIGGKLDYVEKGTYFLVEKYREILFEVDQLRLCLSDDRVNVGIQEEFGTVFAAAREELLELKRKELEFAEKLSNLEDENRKLVEQLDNQRRMAETVNEELGKTKMELEQEKVRSANMREKLNMAVTKGKGLVQQRDSLKKSLAEKTSELEKCLVELQEKLSALEAAELSKEELVRSENTLQETLLQRNIVIEKFEEILSVTDLPEEVLSMDIVERLRWLIDDSNKLKGVSLEFNKVKDALSLMHLPETVSSSSLESQVCWLRESFLQAETDLNVLHEEISAVREVAQKEIGRLTASLSAELQTKDYLQAELDNLTYKFQEIVEKEHQLSLEKDQIVKTLLEVSGTAVDNKGVYQPSSDIPMLIKKCFEKMKEQSDASFGSSHFDVELFEEIKNHLYLRDLELMLCELILEEEMVVRSEVNNLSNELRMVSQELVALKEEKVSLQKDLGRSEEKSALVREKLTIAVKKGKGLAQDRESLKLQLDEKNSEIEKLKHDIQQQESALADCRDRISSLSTDVELIPKLEVDLAAIKEQRDQIEQFLVESNNMLQRVIQSIDEINLPVDSVFGEPVSKVKWIAGYIRECQDAKTQAETELVKVQEEVSTLANDLAEAQESIKSLEVALSDAEKNVSQLAEEKREIEVLKNTVEQELQKAMEEASLHASKSAEVYASKNSLEEALSVAENNISMLLSEKESALGSKAAAETELDEVKEEVATQSGKLTEAYMTIKSLEDALSQMESNITLLTKQNDDAQVGRTDLENELKKLQEEAESQASKLADASLTIKSLEDALLKANNNISALEGEKKNAEEISMLNSKLNTYIEELDGSKGSMKSRSVEITAHLNDLQVLVNDDTLLSKVEKYFEKKFNSLKDMDFILMNIRDHFVGMGLEGIRKQQIMEEDTYVTKSFSDHLRDVFNLEKDNDEISITDGDDFSSFRKTVEGFQLRNKTFAEKFEHCSSFIDDFLAVLSRKLEATRDEVLLIFEHIETLKDKLNDLEISKEEQKNTIAFLESDVTTLISACTDATKELQFEVKNNLLELSLLPELEKLKHSLSLEMGEIGGDLSEKVEQRFNGSKYLKEVEMLLLATRKVRALSKQFESTTNLAASAIVDLQNTLKDAETGYEKAIEERDLKQNRISKLDAELEVLQKSCSDLQSTLEEAEIGHKKAIEEEDLKQNRISKLEADVEVLQKSCSELNLIIEDLKQVGTNYEKAIEERDLKQNRVSKLEADVEVLQNSCSELRLKLEDYQAEEDKLKEREAEVSSLLNSLTRKEQEAEHSLSASQLKALFDKISGIQISMAESKLADLEPHSSTHVKKLFYIIENVPDMQHQIKLLSNENEELQVTLAEHTNEIQHLKEEVETHVGDKLDLEKMKNELSDAIFTLEKIIERLGGDVLVGDQISSGVKGLLSVLEHQVMALLLDSESSKLKAQELGAQLVGSQKVVDELSTKVKLLEDSLQGRAVQTEIVQERNIIEAPSLPTGSEISEIEDAGSLGKPTISPVASAAHVRTMRKGSTDHLVLDIDSESSRLINNQETDEDKGHVFKSLNTSGLIPKQGKMVADRIDGIWVSGGRVLMSRPGARLGLIGYWLFLHIWLLASIL</sequence>